<evidence type="ECO:0000256" key="1">
    <source>
        <dbReference type="SAM" id="Phobius"/>
    </source>
</evidence>
<keyword evidence="1" id="KW-0812">Transmembrane</keyword>
<comment type="caution">
    <text evidence="2">The sequence shown here is derived from an EMBL/GenBank/DDBJ whole genome shotgun (WGS) entry which is preliminary data.</text>
</comment>
<proteinExistence type="predicted"/>
<protein>
    <submittedName>
        <fullName evidence="2">Uncharacterized protein</fullName>
    </submittedName>
</protein>
<accession>A0ABQ5MN11</accession>
<dbReference type="EMBL" id="BRVO01000004">
    <property type="protein sequence ID" value="GLB50785.1"/>
    <property type="molecule type" value="Genomic_DNA"/>
</dbReference>
<keyword evidence="1" id="KW-0472">Membrane</keyword>
<name>A0ABQ5MN11_9FLAO</name>
<evidence type="ECO:0000313" key="2">
    <source>
        <dbReference type="EMBL" id="GLB50785.1"/>
    </source>
</evidence>
<organism evidence="2 3">
    <name type="scientific">Neptunitalea lumnitzerae</name>
    <dbReference type="NCBI Taxonomy" id="2965509"/>
    <lineage>
        <taxon>Bacteria</taxon>
        <taxon>Pseudomonadati</taxon>
        <taxon>Bacteroidota</taxon>
        <taxon>Flavobacteriia</taxon>
        <taxon>Flavobacteriales</taxon>
        <taxon>Flavobacteriaceae</taxon>
        <taxon>Neptunitalea</taxon>
    </lineage>
</organism>
<gene>
    <name evidence="2" type="ORF">Y10_31530</name>
</gene>
<keyword evidence="3" id="KW-1185">Reference proteome</keyword>
<evidence type="ECO:0000313" key="3">
    <source>
        <dbReference type="Proteomes" id="UP001143543"/>
    </source>
</evidence>
<dbReference type="Proteomes" id="UP001143543">
    <property type="component" value="Unassembled WGS sequence"/>
</dbReference>
<sequence>MPSNNISFEDKPSLFLKITGYILVLFGLLLTLLISSFFLIFVSFGLKALYRKGTAINTKDKKYRIYGKLLGITFGQWKQLPKPDYLTLLAAKESQRVWVASASTRVENSFYKINLFYNETEYIEIFRCEHETEAYTNIIELGKILNTNVFDSIHQKWL</sequence>
<reference evidence="2" key="1">
    <citation type="submission" date="2022-07" db="EMBL/GenBank/DDBJ databases">
        <title>Taxonomy of Novel Oxalotrophic and Methylotrophic Bacteria.</title>
        <authorList>
            <person name="Sahin N."/>
            <person name="Tani A."/>
        </authorList>
    </citation>
    <scope>NUCLEOTIDE SEQUENCE</scope>
    <source>
        <strain evidence="2">Y10</strain>
    </source>
</reference>
<keyword evidence="1" id="KW-1133">Transmembrane helix</keyword>
<dbReference type="RefSeq" id="WP_281766417.1">
    <property type="nucleotide sequence ID" value="NZ_BRVO01000004.1"/>
</dbReference>
<feature type="transmembrane region" description="Helical" evidence="1">
    <location>
        <begin position="20"/>
        <end position="42"/>
    </location>
</feature>